<evidence type="ECO:0000313" key="2">
    <source>
        <dbReference type="EMBL" id="KAF3341998.1"/>
    </source>
</evidence>
<dbReference type="EMBL" id="SWLB01000001">
    <property type="protein sequence ID" value="KAF3341998.1"/>
    <property type="molecule type" value="Genomic_DNA"/>
</dbReference>
<reference evidence="2" key="1">
    <citation type="submission" date="2020-01" db="EMBL/GenBank/DDBJ databases">
        <title>Genome sequence of Kobresia littledalei, the first chromosome-level genome in the family Cyperaceae.</title>
        <authorList>
            <person name="Qu G."/>
        </authorList>
    </citation>
    <scope>NUCLEOTIDE SEQUENCE</scope>
    <source>
        <strain evidence="2">C.B.Clarke</strain>
        <tissue evidence="2">Leaf</tissue>
    </source>
</reference>
<protein>
    <submittedName>
        <fullName evidence="2">Uncharacterized protein</fullName>
    </submittedName>
</protein>
<organism evidence="2 3">
    <name type="scientific">Carex littledalei</name>
    <dbReference type="NCBI Taxonomy" id="544730"/>
    <lineage>
        <taxon>Eukaryota</taxon>
        <taxon>Viridiplantae</taxon>
        <taxon>Streptophyta</taxon>
        <taxon>Embryophyta</taxon>
        <taxon>Tracheophyta</taxon>
        <taxon>Spermatophyta</taxon>
        <taxon>Magnoliopsida</taxon>
        <taxon>Liliopsida</taxon>
        <taxon>Poales</taxon>
        <taxon>Cyperaceae</taxon>
        <taxon>Cyperoideae</taxon>
        <taxon>Cariceae</taxon>
        <taxon>Carex</taxon>
        <taxon>Carex subgen. Euthyceras</taxon>
    </lineage>
</organism>
<gene>
    <name evidence="2" type="ORF">FCM35_KLT00636</name>
</gene>
<feature type="compositionally biased region" description="Polar residues" evidence="1">
    <location>
        <begin position="13"/>
        <end position="23"/>
    </location>
</feature>
<name>A0A833VZM6_9POAL</name>
<accession>A0A833VZM6</accession>
<dbReference type="AlphaFoldDB" id="A0A833VZM6"/>
<feature type="region of interest" description="Disordered" evidence="1">
    <location>
        <begin position="1"/>
        <end position="44"/>
    </location>
</feature>
<dbReference type="Proteomes" id="UP000623129">
    <property type="component" value="Unassembled WGS sequence"/>
</dbReference>
<sequence length="142" mass="15174">MSENVLPLPAEQSFHSGSQASQFGGTTSSSSCESAQSGGESLPTRGLTNLILSVEFTTHDKLQQERVMNINLSGGHQLEGEGVKITLSVPTSSKIIKYTFELVASRMDVNIGFLDADMICPAAIRSDSEASEPYITMAFLAQ</sequence>
<evidence type="ECO:0000256" key="1">
    <source>
        <dbReference type="SAM" id="MobiDB-lite"/>
    </source>
</evidence>
<proteinExistence type="predicted"/>
<evidence type="ECO:0000313" key="3">
    <source>
        <dbReference type="Proteomes" id="UP000623129"/>
    </source>
</evidence>
<comment type="caution">
    <text evidence="2">The sequence shown here is derived from an EMBL/GenBank/DDBJ whole genome shotgun (WGS) entry which is preliminary data.</text>
</comment>
<feature type="compositionally biased region" description="Low complexity" evidence="1">
    <location>
        <begin position="24"/>
        <end position="41"/>
    </location>
</feature>
<keyword evidence="3" id="KW-1185">Reference proteome</keyword>